<protein>
    <submittedName>
        <fullName evidence="2">Enzymatic polyprotein</fullName>
    </submittedName>
</protein>
<comment type="caution">
    <text evidence="2">The sequence shown here is derived from an EMBL/GenBank/DDBJ whole genome shotgun (WGS) entry which is preliminary data.</text>
</comment>
<dbReference type="Proteomes" id="UP000243579">
    <property type="component" value="Unassembled WGS sequence"/>
</dbReference>
<name>A0A1V9YHY2_ACHHY</name>
<dbReference type="STRING" id="1202772.A0A1V9YHY2"/>
<dbReference type="Gene3D" id="3.10.10.10">
    <property type="entry name" value="HIV Type 1 Reverse Transcriptase, subunit A, domain 1"/>
    <property type="match status" value="1"/>
</dbReference>
<dbReference type="SUPFAM" id="SSF56672">
    <property type="entry name" value="DNA/RNA polymerases"/>
    <property type="match status" value="1"/>
</dbReference>
<proteinExistence type="predicted"/>
<dbReference type="EMBL" id="JNBR01001713">
    <property type="protein sequence ID" value="OQR85322.1"/>
    <property type="molecule type" value="Genomic_DNA"/>
</dbReference>
<dbReference type="Gene3D" id="3.30.70.270">
    <property type="match status" value="2"/>
</dbReference>
<dbReference type="CDD" id="cd01647">
    <property type="entry name" value="RT_LTR"/>
    <property type="match status" value="1"/>
</dbReference>
<dbReference type="Pfam" id="PF00078">
    <property type="entry name" value="RVT_1"/>
    <property type="match status" value="1"/>
</dbReference>
<feature type="domain" description="Reverse transcriptase" evidence="1">
    <location>
        <begin position="3"/>
        <end position="189"/>
    </location>
</feature>
<dbReference type="InterPro" id="IPR051320">
    <property type="entry name" value="Viral_Replic_Matur_Polypro"/>
</dbReference>
<dbReference type="PROSITE" id="PS50878">
    <property type="entry name" value="RT_POL"/>
    <property type="match status" value="1"/>
</dbReference>
<evidence type="ECO:0000259" key="1">
    <source>
        <dbReference type="PROSITE" id="PS50878"/>
    </source>
</evidence>
<dbReference type="OrthoDB" id="119159at2759"/>
<dbReference type="PANTHER" id="PTHR33064">
    <property type="entry name" value="POL PROTEIN"/>
    <property type="match status" value="1"/>
</dbReference>
<dbReference type="InterPro" id="IPR000477">
    <property type="entry name" value="RT_dom"/>
</dbReference>
<dbReference type="InterPro" id="IPR043128">
    <property type="entry name" value="Rev_trsase/Diguanyl_cyclase"/>
</dbReference>
<dbReference type="InterPro" id="IPR043502">
    <property type="entry name" value="DNA/RNA_pol_sf"/>
</dbReference>
<gene>
    <name evidence="2" type="ORF">ACHHYP_11948</name>
</gene>
<sequence length="464" mass="53003">MVRDGLARQVTTSEWSHPAFIRPKKANPDPTNPGHWRLVNDLREINKRTEVAANPLPRITDLLDRVAPSRYFTLLDLASSFWQVRYADQVGRKFTFTTEDGCFEPTGMLMAAVNSAGAMQEFMTDTFKGYVGNFVEVYIDDVMVHSTSMIEHQLHVRKALERVRAAGWTLRREKCVWGATKVEYLGHSLEGNGVVSSKQALVKEIITAPEPETTEELREFLGRASYYRRFIPGFATAAGPLFAKANKRGPFALSDEDRVCIRRVTELVNTMVKLQVPDPEKPYRITVGSDFTAIGCVLAVLNDHELRYTAVEKTMLALMLAVRGVLPSSVHADRMRSYLEDTSERDLPHDDVDTSGVDWDKTLEPLLTREEPVRNRRPNWNAVEVLRYKRLRKPDRLGRPQHKWYVRCDDSQKRWARADEIAAKPLHHVGQLRCTQLTSMLLVRELGRSRFCCLCTDFQGRKTP</sequence>
<evidence type="ECO:0000313" key="2">
    <source>
        <dbReference type="EMBL" id="OQR85322.1"/>
    </source>
</evidence>
<keyword evidence="3" id="KW-1185">Reference proteome</keyword>
<evidence type="ECO:0000313" key="3">
    <source>
        <dbReference type="Proteomes" id="UP000243579"/>
    </source>
</evidence>
<accession>A0A1V9YHY2</accession>
<reference evidence="2 3" key="1">
    <citation type="journal article" date="2014" name="Genome Biol. Evol.">
        <title>The secreted proteins of Achlya hypogyna and Thraustotheca clavata identify the ancestral oomycete secretome and reveal gene acquisitions by horizontal gene transfer.</title>
        <authorList>
            <person name="Misner I."/>
            <person name="Blouin N."/>
            <person name="Leonard G."/>
            <person name="Richards T.A."/>
            <person name="Lane C.E."/>
        </authorList>
    </citation>
    <scope>NUCLEOTIDE SEQUENCE [LARGE SCALE GENOMIC DNA]</scope>
    <source>
        <strain evidence="2 3">ATCC 48635</strain>
    </source>
</reference>
<dbReference type="PANTHER" id="PTHR33064:SF37">
    <property type="entry name" value="RIBONUCLEASE H"/>
    <property type="match status" value="1"/>
</dbReference>
<organism evidence="2 3">
    <name type="scientific">Achlya hypogyna</name>
    <name type="common">Oomycete</name>
    <name type="synonym">Protoachlya hypogyna</name>
    <dbReference type="NCBI Taxonomy" id="1202772"/>
    <lineage>
        <taxon>Eukaryota</taxon>
        <taxon>Sar</taxon>
        <taxon>Stramenopiles</taxon>
        <taxon>Oomycota</taxon>
        <taxon>Saprolegniomycetes</taxon>
        <taxon>Saprolegniales</taxon>
        <taxon>Achlyaceae</taxon>
        <taxon>Achlya</taxon>
    </lineage>
</organism>
<dbReference type="AlphaFoldDB" id="A0A1V9YHY2"/>